<gene>
    <name evidence="3" type="ORF">GCM10023147_16690</name>
</gene>
<accession>A0ABP8JEM0</accession>
<dbReference type="InterPro" id="IPR003509">
    <property type="entry name" value="UPF0102_YraN-like"/>
</dbReference>
<dbReference type="HAMAP" id="MF_00048">
    <property type="entry name" value="UPF0102"/>
    <property type="match status" value="1"/>
</dbReference>
<evidence type="ECO:0000256" key="1">
    <source>
        <dbReference type="ARBA" id="ARBA00006738"/>
    </source>
</evidence>
<dbReference type="InterPro" id="IPR011856">
    <property type="entry name" value="tRNA_endonuc-like_dom_sf"/>
</dbReference>
<dbReference type="EMBL" id="BAABFR010000019">
    <property type="protein sequence ID" value="GAA4389646.1"/>
    <property type="molecule type" value="Genomic_DNA"/>
</dbReference>
<dbReference type="NCBIfam" id="NF009154">
    <property type="entry name" value="PRK12497.3-3"/>
    <property type="match status" value="1"/>
</dbReference>
<dbReference type="RefSeq" id="WP_344993633.1">
    <property type="nucleotide sequence ID" value="NZ_BAABFR010000019.1"/>
</dbReference>
<comment type="similarity">
    <text evidence="1 2">Belongs to the UPF0102 family.</text>
</comment>
<proteinExistence type="inferred from homology"/>
<dbReference type="PANTHER" id="PTHR34039">
    <property type="entry name" value="UPF0102 PROTEIN YRAN"/>
    <property type="match status" value="1"/>
</dbReference>
<dbReference type="Gene3D" id="3.40.1350.10">
    <property type="match status" value="1"/>
</dbReference>
<dbReference type="Pfam" id="PF02021">
    <property type="entry name" value="UPF0102"/>
    <property type="match status" value="1"/>
</dbReference>
<protein>
    <recommendedName>
        <fullName evidence="2">UPF0102 protein GCM10023147_16690</fullName>
    </recommendedName>
</protein>
<evidence type="ECO:0000313" key="3">
    <source>
        <dbReference type="EMBL" id="GAA4389646.1"/>
    </source>
</evidence>
<dbReference type="InterPro" id="IPR011335">
    <property type="entry name" value="Restrct_endonuc-II-like"/>
</dbReference>
<reference evidence="4" key="1">
    <citation type="journal article" date="2019" name="Int. J. Syst. Evol. Microbiol.">
        <title>The Global Catalogue of Microorganisms (GCM) 10K type strain sequencing project: providing services to taxonomists for standard genome sequencing and annotation.</title>
        <authorList>
            <consortium name="The Broad Institute Genomics Platform"/>
            <consortium name="The Broad Institute Genome Sequencing Center for Infectious Disease"/>
            <person name="Wu L."/>
            <person name="Ma J."/>
        </authorList>
    </citation>
    <scope>NUCLEOTIDE SEQUENCE [LARGE SCALE GENOMIC DNA]</scope>
    <source>
        <strain evidence="4">JCM 17688</strain>
    </source>
</reference>
<comment type="caution">
    <text evidence="3">The sequence shown here is derived from an EMBL/GenBank/DDBJ whole genome shotgun (WGS) entry which is preliminary data.</text>
</comment>
<dbReference type="Proteomes" id="UP001500635">
    <property type="component" value="Unassembled WGS sequence"/>
</dbReference>
<keyword evidence="4" id="KW-1185">Reference proteome</keyword>
<dbReference type="PANTHER" id="PTHR34039:SF1">
    <property type="entry name" value="UPF0102 PROTEIN YRAN"/>
    <property type="match status" value="1"/>
</dbReference>
<dbReference type="CDD" id="cd20736">
    <property type="entry name" value="PoNe_Nuclease"/>
    <property type="match status" value="1"/>
</dbReference>
<name>A0ABP8JEM0_9ACTN</name>
<sequence>MDKQGLGRAGEDVACEYLIGLGWEVLDRNWRYSGGGLRGELDVVARAPDGTLAVVEVKTRSGDGYGTGFEAVTPKKVAQLRGLTAQWLLAHRERFAHVRIDVVAVSAPPGGPVTLEHRAAVA</sequence>
<dbReference type="SUPFAM" id="SSF52980">
    <property type="entry name" value="Restriction endonuclease-like"/>
    <property type="match status" value="1"/>
</dbReference>
<organism evidence="3 4">
    <name type="scientific">Tsukamurella soli</name>
    <dbReference type="NCBI Taxonomy" id="644556"/>
    <lineage>
        <taxon>Bacteria</taxon>
        <taxon>Bacillati</taxon>
        <taxon>Actinomycetota</taxon>
        <taxon>Actinomycetes</taxon>
        <taxon>Mycobacteriales</taxon>
        <taxon>Tsukamurellaceae</taxon>
        <taxon>Tsukamurella</taxon>
    </lineage>
</organism>
<evidence type="ECO:0000313" key="4">
    <source>
        <dbReference type="Proteomes" id="UP001500635"/>
    </source>
</evidence>
<evidence type="ECO:0000256" key="2">
    <source>
        <dbReference type="HAMAP-Rule" id="MF_00048"/>
    </source>
</evidence>